<feature type="transmembrane region" description="Helical" evidence="2">
    <location>
        <begin position="91"/>
        <end position="111"/>
    </location>
</feature>
<proteinExistence type="predicted"/>
<organism evidence="3 4">
    <name type="scientific">Portunus trituberculatus</name>
    <name type="common">Swimming crab</name>
    <name type="synonym">Neptunus trituberculatus</name>
    <dbReference type="NCBI Taxonomy" id="210409"/>
    <lineage>
        <taxon>Eukaryota</taxon>
        <taxon>Metazoa</taxon>
        <taxon>Ecdysozoa</taxon>
        <taxon>Arthropoda</taxon>
        <taxon>Crustacea</taxon>
        <taxon>Multicrustacea</taxon>
        <taxon>Malacostraca</taxon>
        <taxon>Eumalacostraca</taxon>
        <taxon>Eucarida</taxon>
        <taxon>Decapoda</taxon>
        <taxon>Pleocyemata</taxon>
        <taxon>Brachyura</taxon>
        <taxon>Eubrachyura</taxon>
        <taxon>Portunoidea</taxon>
        <taxon>Portunidae</taxon>
        <taxon>Portuninae</taxon>
        <taxon>Portunus</taxon>
    </lineage>
</organism>
<reference evidence="3" key="1">
    <citation type="submission" date="2019-05" db="EMBL/GenBank/DDBJ databases">
        <title>Another draft genome of Portunus trituberculatus and its Hox gene families provides insights of decapod evolution.</title>
        <authorList>
            <person name="Jeong J.-H."/>
            <person name="Song I."/>
            <person name="Kim S."/>
            <person name="Choi T."/>
            <person name="Kim D."/>
            <person name="Ryu S."/>
            <person name="Kim W."/>
        </authorList>
    </citation>
    <scope>NUCLEOTIDE SEQUENCE [LARGE SCALE GENOMIC DNA]</scope>
    <source>
        <tissue evidence="3">Muscle</tissue>
    </source>
</reference>
<comment type="caution">
    <text evidence="3">The sequence shown here is derived from an EMBL/GenBank/DDBJ whole genome shotgun (WGS) entry which is preliminary data.</text>
</comment>
<name>A0A5B7J6V9_PORTR</name>
<dbReference type="AlphaFoldDB" id="A0A5B7J6V9"/>
<protein>
    <submittedName>
        <fullName evidence="3">Uncharacterized protein</fullName>
    </submittedName>
</protein>
<dbReference type="EMBL" id="VSRR010081936">
    <property type="protein sequence ID" value="MPC89716.1"/>
    <property type="molecule type" value="Genomic_DNA"/>
</dbReference>
<keyword evidence="4" id="KW-1185">Reference proteome</keyword>
<keyword evidence="2" id="KW-1133">Transmembrane helix</keyword>
<keyword evidence="2" id="KW-0812">Transmembrane</keyword>
<evidence type="ECO:0000313" key="4">
    <source>
        <dbReference type="Proteomes" id="UP000324222"/>
    </source>
</evidence>
<gene>
    <name evidence="3" type="ORF">E2C01_084674</name>
</gene>
<evidence type="ECO:0000256" key="1">
    <source>
        <dbReference type="SAM" id="MobiDB-lite"/>
    </source>
</evidence>
<keyword evidence="2" id="KW-0472">Membrane</keyword>
<evidence type="ECO:0000256" key="2">
    <source>
        <dbReference type="SAM" id="Phobius"/>
    </source>
</evidence>
<accession>A0A5B7J6V9</accession>
<sequence length="144" mass="16002">MEVGRVESGRRKLGCGGRERRMAAKRVKRREGIQCGELRRKRRLELSGNDGVDASGDGARRRSGGMHKSKISRLTLCGIPKVCVLRTNARALLSLGAFLPSFLPSFLPFFLPSSLPACLPALLLPCQTRFYSDFFGNSIFRFLL</sequence>
<evidence type="ECO:0000313" key="3">
    <source>
        <dbReference type="EMBL" id="MPC89716.1"/>
    </source>
</evidence>
<dbReference type="Proteomes" id="UP000324222">
    <property type="component" value="Unassembled WGS sequence"/>
</dbReference>
<feature type="region of interest" description="Disordered" evidence="1">
    <location>
        <begin position="48"/>
        <end position="68"/>
    </location>
</feature>